<dbReference type="Proteomes" id="UP001199816">
    <property type="component" value="Unassembled WGS sequence"/>
</dbReference>
<proteinExistence type="predicted"/>
<protein>
    <submittedName>
        <fullName evidence="1">DUF6364 family protein</fullName>
    </submittedName>
</protein>
<name>A0ABS8PLN8_9BACT</name>
<gene>
    <name evidence="1" type="ORF">LQ567_04550</name>
</gene>
<reference evidence="1 2" key="1">
    <citation type="submission" date="2021-11" db="EMBL/GenBank/DDBJ databases">
        <title>Genomic of Niabella pedocola.</title>
        <authorList>
            <person name="Wu T."/>
        </authorList>
    </citation>
    <scope>NUCLEOTIDE SEQUENCE [LARGE SCALE GENOMIC DNA]</scope>
    <source>
        <strain evidence="1 2">JCM 31011</strain>
    </source>
</reference>
<dbReference type="EMBL" id="JAJNEC010000004">
    <property type="protein sequence ID" value="MCD2422019.1"/>
    <property type="molecule type" value="Genomic_DNA"/>
</dbReference>
<organism evidence="1 2">
    <name type="scientific">Niabella pedocola</name>
    <dbReference type="NCBI Taxonomy" id="1752077"/>
    <lineage>
        <taxon>Bacteria</taxon>
        <taxon>Pseudomonadati</taxon>
        <taxon>Bacteroidota</taxon>
        <taxon>Chitinophagia</taxon>
        <taxon>Chitinophagales</taxon>
        <taxon>Chitinophagaceae</taxon>
        <taxon>Niabella</taxon>
    </lineage>
</organism>
<evidence type="ECO:0000313" key="2">
    <source>
        <dbReference type="Proteomes" id="UP001199816"/>
    </source>
</evidence>
<sequence>MDAKVTLSFNRTIIEDAKEYAASQGLSLSRLVELLLQKVITTGQHQHIEHIPIEDWVSMVAEGPATYNAKPLGKKQKAAYYKRHK</sequence>
<dbReference type="InterPro" id="IPR045944">
    <property type="entry name" value="DUF6364"/>
</dbReference>
<evidence type="ECO:0000313" key="1">
    <source>
        <dbReference type="EMBL" id="MCD2422019.1"/>
    </source>
</evidence>
<accession>A0ABS8PLN8</accession>
<keyword evidence="2" id="KW-1185">Reference proteome</keyword>
<comment type="caution">
    <text evidence="1">The sequence shown here is derived from an EMBL/GenBank/DDBJ whole genome shotgun (WGS) entry which is preliminary data.</text>
</comment>
<dbReference type="Pfam" id="PF19891">
    <property type="entry name" value="DUF6364"/>
    <property type="match status" value="1"/>
</dbReference>
<dbReference type="RefSeq" id="WP_231002923.1">
    <property type="nucleotide sequence ID" value="NZ_JAJNEC010000004.1"/>
</dbReference>